<keyword evidence="2" id="KW-1185">Reference proteome</keyword>
<proteinExistence type="predicted"/>
<dbReference type="EMBL" id="OY731406">
    <property type="protein sequence ID" value="CAJ1975234.1"/>
    <property type="molecule type" value="Genomic_DNA"/>
</dbReference>
<reference evidence="1" key="1">
    <citation type="submission" date="2023-10" db="EMBL/GenBank/DDBJ databases">
        <authorList>
            <person name="Domelevo Entfellner J.-B."/>
        </authorList>
    </citation>
    <scope>NUCLEOTIDE SEQUENCE</scope>
</reference>
<protein>
    <submittedName>
        <fullName evidence="1">Uncharacterized protein</fullName>
    </submittedName>
</protein>
<sequence>MLTLQRRFPSVVVFYDHLVSQFPIPGSLTCLEGSSESAEWRMDGIPDLIKVQREENSGLFGSRLPAVRTVDKGDDLVIVQQWTVRMFLIDMSENPVGVNGIAI</sequence>
<name>A0AA86VVX6_9FABA</name>
<evidence type="ECO:0000313" key="1">
    <source>
        <dbReference type="EMBL" id="CAJ1975234.1"/>
    </source>
</evidence>
<organism evidence="1 2">
    <name type="scientific">Sphenostylis stenocarpa</name>
    <dbReference type="NCBI Taxonomy" id="92480"/>
    <lineage>
        <taxon>Eukaryota</taxon>
        <taxon>Viridiplantae</taxon>
        <taxon>Streptophyta</taxon>
        <taxon>Embryophyta</taxon>
        <taxon>Tracheophyta</taxon>
        <taxon>Spermatophyta</taxon>
        <taxon>Magnoliopsida</taxon>
        <taxon>eudicotyledons</taxon>
        <taxon>Gunneridae</taxon>
        <taxon>Pentapetalae</taxon>
        <taxon>rosids</taxon>
        <taxon>fabids</taxon>
        <taxon>Fabales</taxon>
        <taxon>Fabaceae</taxon>
        <taxon>Papilionoideae</taxon>
        <taxon>50 kb inversion clade</taxon>
        <taxon>NPAAA clade</taxon>
        <taxon>indigoferoid/millettioid clade</taxon>
        <taxon>Phaseoleae</taxon>
        <taxon>Sphenostylis</taxon>
    </lineage>
</organism>
<dbReference type="Gramene" id="rna-AYBTSS11_LOCUS27338">
    <property type="protein sequence ID" value="CAJ1975234.1"/>
    <property type="gene ID" value="gene-AYBTSS11_LOCUS27338"/>
</dbReference>
<dbReference type="Proteomes" id="UP001189624">
    <property type="component" value="Chromosome 9"/>
</dbReference>
<gene>
    <name evidence="1" type="ORF">AYBTSS11_LOCUS27338</name>
</gene>
<dbReference type="AlphaFoldDB" id="A0AA86VVX6"/>
<evidence type="ECO:0000313" key="2">
    <source>
        <dbReference type="Proteomes" id="UP001189624"/>
    </source>
</evidence>
<accession>A0AA86VVX6</accession>